<gene>
    <name evidence="19" type="primary">murB</name>
    <name evidence="22" type="ORF">K8W16_01280</name>
</gene>
<keyword evidence="20" id="KW-0732">Signal</keyword>
<reference evidence="22" key="2">
    <citation type="submission" date="2021-09" db="EMBL/GenBank/DDBJ databases">
        <authorList>
            <person name="Gilroy R."/>
        </authorList>
    </citation>
    <scope>NUCLEOTIDE SEQUENCE</scope>
    <source>
        <strain evidence="22">ChiGjej2B2-19336</strain>
    </source>
</reference>
<keyword evidence="7 19" id="KW-0963">Cytoplasm</keyword>
<comment type="cofactor">
    <cofactor evidence="1 19">
        <name>FAD</name>
        <dbReference type="ChEBI" id="CHEBI:57692"/>
    </cofactor>
</comment>
<keyword evidence="11 19" id="KW-0521">NADP</keyword>
<evidence type="ECO:0000256" key="17">
    <source>
        <dbReference type="ARBA" id="ARBA00031026"/>
    </source>
</evidence>
<dbReference type="Gene3D" id="3.30.465.10">
    <property type="match status" value="1"/>
</dbReference>
<dbReference type="InterPro" id="IPR011601">
    <property type="entry name" value="MurB_C"/>
</dbReference>
<keyword evidence="10 19" id="KW-0274">FAD</keyword>
<organism evidence="22 23">
    <name type="scientific">Mailhella massiliensis</name>
    <dbReference type="NCBI Taxonomy" id="1903261"/>
    <lineage>
        <taxon>Bacteria</taxon>
        <taxon>Pseudomonadati</taxon>
        <taxon>Thermodesulfobacteriota</taxon>
        <taxon>Desulfovibrionia</taxon>
        <taxon>Desulfovibrionales</taxon>
        <taxon>Desulfovibrionaceae</taxon>
        <taxon>Mailhella</taxon>
    </lineage>
</organism>
<evidence type="ECO:0000256" key="11">
    <source>
        <dbReference type="ARBA" id="ARBA00022857"/>
    </source>
</evidence>
<feature type="active site" evidence="19">
    <location>
        <position position="298"/>
    </location>
</feature>
<dbReference type="GO" id="GO:0005829">
    <property type="term" value="C:cytosol"/>
    <property type="evidence" value="ECO:0007669"/>
    <property type="project" value="TreeGrafter"/>
</dbReference>
<dbReference type="InterPro" id="IPR036318">
    <property type="entry name" value="FAD-bd_PCMH-like_sf"/>
</dbReference>
<comment type="catalytic activity">
    <reaction evidence="18 19">
        <text>UDP-N-acetyl-alpha-D-muramate + NADP(+) = UDP-N-acetyl-3-O-(1-carboxyvinyl)-alpha-D-glucosamine + NADPH + H(+)</text>
        <dbReference type="Rhea" id="RHEA:12248"/>
        <dbReference type="ChEBI" id="CHEBI:15378"/>
        <dbReference type="ChEBI" id="CHEBI:57783"/>
        <dbReference type="ChEBI" id="CHEBI:58349"/>
        <dbReference type="ChEBI" id="CHEBI:68483"/>
        <dbReference type="ChEBI" id="CHEBI:70757"/>
        <dbReference type="EC" id="1.3.1.98"/>
    </reaction>
</comment>
<comment type="function">
    <text evidence="2 19">Cell wall formation.</text>
</comment>
<feature type="chain" id="PRO_5037783171" description="UDP-N-acetylenolpyruvoylglucosamine reductase" evidence="20">
    <location>
        <begin position="24"/>
        <end position="307"/>
    </location>
</feature>
<dbReference type="EC" id="1.3.1.98" evidence="5 19"/>
<dbReference type="InterPro" id="IPR003170">
    <property type="entry name" value="MurB"/>
</dbReference>
<evidence type="ECO:0000256" key="9">
    <source>
        <dbReference type="ARBA" id="ARBA00022630"/>
    </source>
</evidence>
<name>A0A921AUE0_9BACT</name>
<dbReference type="GO" id="GO:0071949">
    <property type="term" value="F:FAD binding"/>
    <property type="evidence" value="ECO:0007669"/>
    <property type="project" value="InterPro"/>
</dbReference>
<dbReference type="SUPFAM" id="SSF56194">
    <property type="entry name" value="Uridine diphospho-N-Acetylenolpyruvylglucosamine reductase, MurB, C-terminal domain"/>
    <property type="match status" value="1"/>
</dbReference>
<evidence type="ECO:0000256" key="14">
    <source>
        <dbReference type="ARBA" id="ARBA00023002"/>
    </source>
</evidence>
<dbReference type="EMBL" id="DYZA01000024">
    <property type="protein sequence ID" value="HJD96266.1"/>
    <property type="molecule type" value="Genomic_DNA"/>
</dbReference>
<comment type="caution">
    <text evidence="22">The sequence shown here is derived from an EMBL/GenBank/DDBJ whole genome shotgun (WGS) entry which is preliminary data.</text>
</comment>
<keyword evidence="13 19" id="KW-0573">Peptidoglycan synthesis</keyword>
<keyword evidence="15 19" id="KW-0131">Cell cycle</keyword>
<evidence type="ECO:0000256" key="10">
    <source>
        <dbReference type="ARBA" id="ARBA00022827"/>
    </source>
</evidence>
<dbReference type="InterPro" id="IPR016166">
    <property type="entry name" value="FAD-bd_PCMH"/>
</dbReference>
<dbReference type="InterPro" id="IPR016167">
    <property type="entry name" value="FAD-bd_PCMH_sub1"/>
</dbReference>
<keyword evidence="12 19" id="KW-0133">Cell shape</keyword>
<dbReference type="RefSeq" id="WP_304120466.1">
    <property type="nucleotide sequence ID" value="NZ_DYZA01000024.1"/>
</dbReference>
<evidence type="ECO:0000256" key="4">
    <source>
        <dbReference type="ARBA" id="ARBA00004752"/>
    </source>
</evidence>
<evidence type="ECO:0000256" key="2">
    <source>
        <dbReference type="ARBA" id="ARBA00003921"/>
    </source>
</evidence>
<evidence type="ECO:0000256" key="1">
    <source>
        <dbReference type="ARBA" id="ARBA00001974"/>
    </source>
</evidence>
<evidence type="ECO:0000256" key="18">
    <source>
        <dbReference type="ARBA" id="ARBA00048914"/>
    </source>
</evidence>
<dbReference type="Pfam" id="PF01565">
    <property type="entry name" value="FAD_binding_4"/>
    <property type="match status" value="1"/>
</dbReference>
<evidence type="ECO:0000256" key="7">
    <source>
        <dbReference type="ARBA" id="ARBA00022490"/>
    </source>
</evidence>
<accession>A0A921AUE0</accession>
<evidence type="ECO:0000256" key="20">
    <source>
        <dbReference type="SAM" id="SignalP"/>
    </source>
</evidence>
<dbReference type="Proteomes" id="UP000698963">
    <property type="component" value="Unassembled WGS sequence"/>
</dbReference>
<evidence type="ECO:0000256" key="12">
    <source>
        <dbReference type="ARBA" id="ARBA00022960"/>
    </source>
</evidence>
<dbReference type="Gene3D" id="3.90.78.10">
    <property type="entry name" value="UDP-N-acetylenolpyruvoylglucosamine reductase, C-terminal domain"/>
    <property type="match status" value="1"/>
</dbReference>
<dbReference type="PANTHER" id="PTHR21071:SF4">
    <property type="entry name" value="UDP-N-ACETYLENOLPYRUVOYLGLUCOSAMINE REDUCTASE"/>
    <property type="match status" value="1"/>
</dbReference>
<evidence type="ECO:0000256" key="6">
    <source>
        <dbReference type="ARBA" id="ARBA00015188"/>
    </source>
</evidence>
<protein>
    <recommendedName>
        <fullName evidence="6 19">UDP-N-acetylenolpyruvoylglucosamine reductase</fullName>
        <ecNumber evidence="5 19">1.3.1.98</ecNumber>
    </recommendedName>
    <alternativeName>
        <fullName evidence="17 19">UDP-N-acetylmuramate dehydrogenase</fullName>
    </alternativeName>
</protein>
<comment type="subcellular location">
    <subcellularLocation>
        <location evidence="3 19">Cytoplasm</location>
    </subcellularLocation>
</comment>
<feature type="signal peptide" evidence="20">
    <location>
        <begin position="1"/>
        <end position="23"/>
    </location>
</feature>
<keyword evidence="8 19" id="KW-0132">Cell division</keyword>
<keyword evidence="14 19" id="KW-0560">Oxidoreductase</keyword>
<dbReference type="GO" id="GO:0008762">
    <property type="term" value="F:UDP-N-acetylmuramate dehydrogenase activity"/>
    <property type="evidence" value="ECO:0007669"/>
    <property type="project" value="UniProtKB-UniRule"/>
</dbReference>
<evidence type="ECO:0000256" key="15">
    <source>
        <dbReference type="ARBA" id="ARBA00023306"/>
    </source>
</evidence>
<dbReference type="InterPro" id="IPR036635">
    <property type="entry name" value="MurB_C_sf"/>
</dbReference>
<evidence type="ECO:0000313" key="23">
    <source>
        <dbReference type="Proteomes" id="UP000698963"/>
    </source>
</evidence>
<evidence type="ECO:0000256" key="3">
    <source>
        <dbReference type="ARBA" id="ARBA00004496"/>
    </source>
</evidence>
<dbReference type="GO" id="GO:0071555">
    <property type="term" value="P:cell wall organization"/>
    <property type="evidence" value="ECO:0007669"/>
    <property type="project" value="UniProtKB-KW"/>
</dbReference>
<evidence type="ECO:0000256" key="16">
    <source>
        <dbReference type="ARBA" id="ARBA00023316"/>
    </source>
</evidence>
<evidence type="ECO:0000256" key="5">
    <source>
        <dbReference type="ARBA" id="ARBA00012518"/>
    </source>
</evidence>
<dbReference type="GO" id="GO:0051301">
    <property type="term" value="P:cell division"/>
    <property type="evidence" value="ECO:0007669"/>
    <property type="project" value="UniProtKB-KW"/>
</dbReference>
<dbReference type="PANTHER" id="PTHR21071">
    <property type="entry name" value="UDP-N-ACETYLENOLPYRUVOYLGLUCOSAMINE REDUCTASE"/>
    <property type="match status" value="1"/>
</dbReference>
<comment type="pathway">
    <text evidence="4 19">Cell wall biogenesis; peptidoglycan biosynthesis.</text>
</comment>
<feature type="active site" evidence="19">
    <location>
        <position position="172"/>
    </location>
</feature>
<reference evidence="22" key="1">
    <citation type="journal article" date="2021" name="PeerJ">
        <title>Extensive microbial diversity within the chicken gut microbiome revealed by metagenomics and culture.</title>
        <authorList>
            <person name="Gilroy R."/>
            <person name="Ravi A."/>
            <person name="Getino M."/>
            <person name="Pursley I."/>
            <person name="Horton D.L."/>
            <person name="Alikhan N.F."/>
            <person name="Baker D."/>
            <person name="Gharbi K."/>
            <person name="Hall N."/>
            <person name="Watson M."/>
            <person name="Adriaenssens E.M."/>
            <person name="Foster-Nyarko E."/>
            <person name="Jarju S."/>
            <person name="Secka A."/>
            <person name="Antonio M."/>
            <person name="Oren A."/>
            <person name="Chaudhuri R.R."/>
            <person name="La Ragione R."/>
            <person name="Hildebrand F."/>
            <person name="Pallen M.J."/>
        </authorList>
    </citation>
    <scope>NUCLEOTIDE SEQUENCE</scope>
    <source>
        <strain evidence="22">ChiGjej2B2-19336</strain>
    </source>
</reference>
<dbReference type="SUPFAM" id="SSF56176">
    <property type="entry name" value="FAD-binding/transporter-associated domain-like"/>
    <property type="match status" value="1"/>
</dbReference>
<sequence>MIITSRPALAPLTTLGLGGYALAGITLEQPDDCARLGEALAQTGGLPCVLGGGSNLLIHDGELPVTVLRPLFGAKDAEPEILGEEEEGGARRVLFRAGAGMPMPRLLAWCAKKGLSGLEGLVGVPGRLGGAVAMNAGAYGCSTAPLLRSLSVYTPEKGLHTLSPEGWRARYRHFSLVAPCAWYMSVSAVLSLALATPEAVRGRMKENFLRKKAVQPVHERTAGCVFQNPEGESAGRLLDQAGMKGKRRGALYFSPMHANFLVHERTSGAAGRSEDALFLIGEAKRAVRERFGVELQLEVKEWPPCRC</sequence>
<evidence type="ECO:0000256" key="8">
    <source>
        <dbReference type="ARBA" id="ARBA00022618"/>
    </source>
</evidence>
<feature type="active site" description="Proton donor" evidence="19">
    <location>
        <position position="224"/>
    </location>
</feature>
<dbReference type="HAMAP" id="MF_00037">
    <property type="entry name" value="MurB"/>
    <property type="match status" value="1"/>
</dbReference>
<keyword evidence="9 19" id="KW-0285">Flavoprotein</keyword>
<dbReference type="InterPro" id="IPR006094">
    <property type="entry name" value="Oxid_FAD_bind_N"/>
</dbReference>
<dbReference type="AlphaFoldDB" id="A0A921AUE0"/>
<keyword evidence="16 19" id="KW-0961">Cell wall biogenesis/degradation</keyword>
<feature type="domain" description="FAD-binding PCMH-type" evidence="21">
    <location>
        <begin position="17"/>
        <end position="199"/>
    </location>
</feature>
<dbReference type="InterPro" id="IPR016169">
    <property type="entry name" value="FAD-bd_PCMH_sub2"/>
</dbReference>
<evidence type="ECO:0000313" key="22">
    <source>
        <dbReference type="EMBL" id="HJD96266.1"/>
    </source>
</evidence>
<evidence type="ECO:0000256" key="19">
    <source>
        <dbReference type="HAMAP-Rule" id="MF_00037"/>
    </source>
</evidence>
<dbReference type="Gene3D" id="3.30.43.10">
    <property type="entry name" value="Uridine Diphospho-n-acetylenolpyruvylglucosamine Reductase, domain 2"/>
    <property type="match status" value="1"/>
</dbReference>
<dbReference type="GO" id="GO:0009252">
    <property type="term" value="P:peptidoglycan biosynthetic process"/>
    <property type="evidence" value="ECO:0007669"/>
    <property type="project" value="UniProtKB-UniRule"/>
</dbReference>
<dbReference type="PROSITE" id="PS51387">
    <property type="entry name" value="FAD_PCMH"/>
    <property type="match status" value="1"/>
</dbReference>
<dbReference type="GO" id="GO:0008360">
    <property type="term" value="P:regulation of cell shape"/>
    <property type="evidence" value="ECO:0007669"/>
    <property type="project" value="UniProtKB-KW"/>
</dbReference>
<dbReference type="Pfam" id="PF02873">
    <property type="entry name" value="MurB_C"/>
    <property type="match status" value="1"/>
</dbReference>
<proteinExistence type="inferred from homology"/>
<evidence type="ECO:0000256" key="13">
    <source>
        <dbReference type="ARBA" id="ARBA00022984"/>
    </source>
</evidence>
<comment type="similarity">
    <text evidence="19">Belongs to the MurB family.</text>
</comment>
<evidence type="ECO:0000259" key="21">
    <source>
        <dbReference type="PROSITE" id="PS51387"/>
    </source>
</evidence>